<organism evidence="4 5">
    <name type="scientific">Marinicrinis lubricantis</name>
    <dbReference type="NCBI Taxonomy" id="2086470"/>
    <lineage>
        <taxon>Bacteria</taxon>
        <taxon>Bacillati</taxon>
        <taxon>Bacillota</taxon>
        <taxon>Bacilli</taxon>
        <taxon>Bacillales</taxon>
        <taxon>Paenibacillaceae</taxon>
    </lineage>
</organism>
<feature type="domain" description="Nucleotidyltransferase-like" evidence="1">
    <location>
        <begin position="14"/>
        <end position="121"/>
    </location>
</feature>
<dbReference type="InterPro" id="IPR041143">
    <property type="entry name" value="YgxA_HTH"/>
</dbReference>
<dbReference type="Gene3D" id="1.10.10.10">
    <property type="entry name" value="Winged helix-like DNA-binding domain superfamily/Winged helix DNA-binding domain"/>
    <property type="match status" value="1"/>
</dbReference>
<evidence type="ECO:0000313" key="5">
    <source>
        <dbReference type="Proteomes" id="UP001596250"/>
    </source>
</evidence>
<comment type="caution">
    <text evidence="4">The sequence shown here is derived from an EMBL/GenBank/DDBJ whole genome shotgun (WGS) entry which is preliminary data.</text>
</comment>
<evidence type="ECO:0000259" key="1">
    <source>
        <dbReference type="Pfam" id="PF14540"/>
    </source>
</evidence>
<dbReference type="InterPro" id="IPR043519">
    <property type="entry name" value="NT_sf"/>
</dbReference>
<dbReference type="EMBL" id="JBHSQV010000010">
    <property type="protein sequence ID" value="MFC5985158.1"/>
    <property type="molecule type" value="Genomic_DNA"/>
</dbReference>
<feature type="domain" description="YgxA-like substrate binding" evidence="3">
    <location>
        <begin position="123"/>
        <end position="221"/>
    </location>
</feature>
<dbReference type="Proteomes" id="UP001596250">
    <property type="component" value="Unassembled WGS sequence"/>
</dbReference>
<dbReference type="InterPro" id="IPR036388">
    <property type="entry name" value="WH-like_DNA-bd_sf"/>
</dbReference>
<dbReference type="Pfam" id="PF14540">
    <property type="entry name" value="NTF-like"/>
    <property type="match status" value="1"/>
</dbReference>
<dbReference type="RefSeq" id="WP_379891725.1">
    <property type="nucleotide sequence ID" value="NZ_CBCSCT010000003.1"/>
</dbReference>
<dbReference type="Gene3D" id="1.20.120.330">
    <property type="entry name" value="Nucleotidyltransferases domain 2"/>
    <property type="match status" value="1"/>
</dbReference>
<dbReference type="InterPro" id="IPR054515">
    <property type="entry name" value="YgxA-like_substrate-bd"/>
</dbReference>
<dbReference type="Pfam" id="PF22339">
    <property type="entry name" value="YgxA-like_sub_bind"/>
    <property type="match status" value="1"/>
</dbReference>
<reference evidence="5" key="1">
    <citation type="journal article" date="2019" name="Int. J. Syst. Evol. Microbiol.">
        <title>The Global Catalogue of Microorganisms (GCM) 10K type strain sequencing project: providing services to taxonomists for standard genome sequencing and annotation.</title>
        <authorList>
            <consortium name="The Broad Institute Genomics Platform"/>
            <consortium name="The Broad Institute Genome Sequencing Center for Infectious Disease"/>
            <person name="Wu L."/>
            <person name="Ma J."/>
        </authorList>
    </citation>
    <scope>NUCLEOTIDE SEQUENCE [LARGE SCALE GENOMIC DNA]</scope>
    <source>
        <strain evidence="5">CCM 8749</strain>
    </source>
</reference>
<dbReference type="InterPro" id="IPR029348">
    <property type="entry name" value="NTF-like"/>
</dbReference>
<dbReference type="Pfam" id="PF18576">
    <property type="entry name" value="HTH_52"/>
    <property type="match status" value="1"/>
</dbReference>
<evidence type="ECO:0000259" key="3">
    <source>
        <dbReference type="Pfam" id="PF22339"/>
    </source>
</evidence>
<feature type="domain" description="YgxA-like helix-turn-helix" evidence="2">
    <location>
        <begin position="229"/>
        <end position="277"/>
    </location>
</feature>
<protein>
    <submittedName>
        <fullName evidence="4">Nucleotidyltransferase-like protein</fullName>
    </submittedName>
</protein>
<sequence length="292" mass="33809">MSFIAAKSAVSIDKFKRDARVNSVIAVQNTSRFAPVTDGFDLLLLVITNDKQPTNHTSHYIKENVRVQERWIHISGLYTWILNGQNRHIIEWMLDGTVLLDRSSFLQAFKKDLQNFPVELRKEKLLIEFSRFLRSFLLAKEYWGQSQSLDAYSHVLMAINHWARIVIIESGKHPEITVWNQIHSLNPGVYKLYEELTTSQEPLDKRVELVLLACDFSVMTKMKDCCSLLLQVIASREEPWTSAELKQHPDLEEVHVELSLILNKLVKRSILKEVLQEQPSGEKEICYTCLNC</sequence>
<dbReference type="Gene3D" id="3.30.460.10">
    <property type="entry name" value="Beta Polymerase, domain 2"/>
    <property type="match status" value="1"/>
</dbReference>
<proteinExistence type="predicted"/>
<keyword evidence="5" id="KW-1185">Reference proteome</keyword>
<accession>A0ABW1IJD3</accession>
<name>A0ABW1IJD3_9BACL</name>
<evidence type="ECO:0000259" key="2">
    <source>
        <dbReference type="Pfam" id="PF18576"/>
    </source>
</evidence>
<gene>
    <name evidence="4" type="ORF">ACFPXP_01565</name>
</gene>
<evidence type="ECO:0000313" key="4">
    <source>
        <dbReference type="EMBL" id="MFC5985158.1"/>
    </source>
</evidence>